<dbReference type="Proteomes" id="UP001449657">
    <property type="component" value="Chromosome"/>
</dbReference>
<reference evidence="1 2" key="1">
    <citation type="submission" date="2024-03" db="EMBL/GenBank/DDBJ databases">
        <title>Chitinophaga caseinilytica sp. nov., a casein hydrolysing bacterium isolated from forest soil.</title>
        <authorList>
            <person name="Lee D.S."/>
            <person name="Han D.M."/>
            <person name="Baek J.H."/>
            <person name="Choi D.G."/>
            <person name="Jeon J.H."/>
            <person name="Jeon C.O."/>
        </authorList>
    </citation>
    <scope>NUCLEOTIDE SEQUENCE [LARGE SCALE GENOMIC DNA]</scope>
    <source>
        <strain evidence="1 2">KACC 19118</strain>
    </source>
</reference>
<dbReference type="Pfam" id="PF07394">
    <property type="entry name" value="DUF1501"/>
    <property type="match status" value="1"/>
</dbReference>
<dbReference type="Gene3D" id="3.40.720.10">
    <property type="entry name" value="Alkaline Phosphatase, subunit A"/>
    <property type="match status" value="1"/>
</dbReference>
<sequence>MAEKIIQEANDRAARFFSRRHFLQDCVTGLGGTALASMLGGCNLFSGSSSAPTQSLNPLEPRAPHFPARAKSVIYLHMAGAPSQLEMFDYKPELEKLHNQLCPQSILEGKKFAFIRGVPRMLGPQAVFKQHGESRAWVSDFMPHLAERVDDMSFLKAVQTDQFNHGPAQLFMHTGSARLGRPSTGAWVTWGLGSENSNLPGFVVLTSGGKTPDAGKSVWGSGFLPSVYQGVQCRSKGEPVLYLSDPEGMNRDLRYQGIQAINEVNRLEYETFQDPEILSRISQYELAYKMQISVPGVMDIKSEPEYIHELYGTEPGKESFANNCLLARKLVEKGVRFVQLFDWGWDAHGTDESTAVNFGMRNKCREIDKPISALLLDLKQRGLLDETLVVWGGEFGRTPMQENREGKEMPYMGRDHHVEAFTMWMAGAGIKRGGSWGETDEIGFSAVKGQVSVHDIHATILQQLGFDHEKMTYQFQGRPFRLTDVFGNPINEILG</sequence>
<keyword evidence="2" id="KW-1185">Reference proteome</keyword>
<evidence type="ECO:0000313" key="2">
    <source>
        <dbReference type="Proteomes" id="UP001449657"/>
    </source>
</evidence>
<accession>A0ABZ2Z6W9</accession>
<name>A0ABZ2Z6W9_9BACT</name>
<dbReference type="PANTHER" id="PTHR43737:SF1">
    <property type="entry name" value="DUF1501 DOMAIN-CONTAINING PROTEIN"/>
    <property type="match status" value="1"/>
</dbReference>
<gene>
    <name evidence="1" type="ORF">WJU22_07155</name>
</gene>
<dbReference type="InterPro" id="IPR010869">
    <property type="entry name" value="DUF1501"/>
</dbReference>
<dbReference type="PANTHER" id="PTHR43737">
    <property type="entry name" value="BLL7424 PROTEIN"/>
    <property type="match status" value="1"/>
</dbReference>
<protein>
    <submittedName>
        <fullName evidence="1">DUF1501 domain-containing protein</fullName>
    </submittedName>
</protein>
<dbReference type="EMBL" id="CP150096">
    <property type="protein sequence ID" value="WZN47953.1"/>
    <property type="molecule type" value="Genomic_DNA"/>
</dbReference>
<dbReference type="RefSeq" id="WP_341842560.1">
    <property type="nucleotide sequence ID" value="NZ_CP149792.1"/>
</dbReference>
<dbReference type="InterPro" id="IPR017850">
    <property type="entry name" value="Alkaline_phosphatase_core_sf"/>
</dbReference>
<evidence type="ECO:0000313" key="1">
    <source>
        <dbReference type="EMBL" id="WZN47953.1"/>
    </source>
</evidence>
<dbReference type="SUPFAM" id="SSF53649">
    <property type="entry name" value="Alkaline phosphatase-like"/>
    <property type="match status" value="1"/>
</dbReference>
<proteinExistence type="predicted"/>
<organism evidence="1 2">
    <name type="scientific">Chitinophaga caseinilytica</name>
    <dbReference type="NCBI Taxonomy" id="2267521"/>
    <lineage>
        <taxon>Bacteria</taxon>
        <taxon>Pseudomonadati</taxon>
        <taxon>Bacteroidota</taxon>
        <taxon>Chitinophagia</taxon>
        <taxon>Chitinophagales</taxon>
        <taxon>Chitinophagaceae</taxon>
        <taxon>Chitinophaga</taxon>
    </lineage>
</organism>